<dbReference type="SUPFAM" id="SSF47090">
    <property type="entry name" value="PGBD-like"/>
    <property type="match status" value="1"/>
</dbReference>
<dbReference type="InterPro" id="IPR036366">
    <property type="entry name" value="PGBDSf"/>
</dbReference>
<dbReference type="EMBL" id="LSKU01000001">
    <property type="protein sequence ID" value="KXG44500.1"/>
    <property type="molecule type" value="Genomic_DNA"/>
</dbReference>
<proteinExistence type="predicted"/>
<dbReference type="RefSeq" id="WP_068726307.1">
    <property type="nucleotide sequence ID" value="NZ_LSKU01000001.1"/>
</dbReference>
<reference evidence="2 3" key="1">
    <citation type="submission" date="2016-02" db="EMBL/GenBank/DDBJ databases">
        <title>Draft Genome for Tepidibacillus decaturensis nov. sp. Strain Z9, an Anaerobic, Moderately Thermophilic and Heterotrophic Bacterium from Deep Subsurface of the Illinois Basin, USA.</title>
        <authorList>
            <person name="Dong Y."/>
            <person name="Chang J.Y."/>
            <person name="Sanford R."/>
            <person name="Fouke B.W."/>
        </authorList>
    </citation>
    <scope>NUCLEOTIDE SEQUENCE [LARGE SCALE GENOMIC DNA]</scope>
    <source>
        <strain evidence="2 3">Z9</strain>
    </source>
</reference>
<dbReference type="Proteomes" id="UP000070352">
    <property type="component" value="Unassembled WGS sequence"/>
</dbReference>
<sequence length="201" mass="22292">MLLQYTSTAPNEKQKAQTKIIQSQLNKILGTELLVDGWYGNETKSGVIKLQDKFNLAETGVVDSQTLYQIEMATTFKNVPRFRMEADGIVRKYGTIYTQYYKNLYSSYGSEVVPEEIRPEIYGGNVQNDELGNFIVDSVLFGVGSIGKQTVKSGLKAIGSLSKKVTSSFKEFIKTLDDIIKKGAGKSILKEASQFAFKAAD</sequence>
<feature type="domain" description="Peptidoglycan binding-like" evidence="1">
    <location>
        <begin position="16"/>
        <end position="69"/>
    </location>
</feature>
<dbReference type="InterPro" id="IPR036365">
    <property type="entry name" value="PGBD-like_sf"/>
</dbReference>
<dbReference type="Pfam" id="PF01471">
    <property type="entry name" value="PG_binding_1"/>
    <property type="match status" value="1"/>
</dbReference>
<protein>
    <recommendedName>
        <fullName evidence="1">Peptidoglycan binding-like domain-containing protein</fullName>
    </recommendedName>
</protein>
<evidence type="ECO:0000313" key="2">
    <source>
        <dbReference type="EMBL" id="KXG44500.1"/>
    </source>
</evidence>
<evidence type="ECO:0000259" key="1">
    <source>
        <dbReference type="Pfam" id="PF01471"/>
    </source>
</evidence>
<dbReference type="Gene3D" id="1.10.101.10">
    <property type="entry name" value="PGBD-like superfamily/PGBD"/>
    <property type="match status" value="1"/>
</dbReference>
<dbReference type="STRING" id="1413211.U473_11100"/>
<dbReference type="AlphaFoldDB" id="A0A135L6B5"/>
<dbReference type="OrthoDB" id="2933491at2"/>
<organism evidence="2 3">
    <name type="scientific">Tepidibacillus decaturensis</name>
    <dbReference type="NCBI Taxonomy" id="1413211"/>
    <lineage>
        <taxon>Bacteria</taxon>
        <taxon>Bacillati</taxon>
        <taxon>Bacillota</taxon>
        <taxon>Bacilli</taxon>
        <taxon>Bacillales</taxon>
        <taxon>Bacillaceae</taxon>
        <taxon>Tepidibacillus</taxon>
    </lineage>
</organism>
<evidence type="ECO:0000313" key="3">
    <source>
        <dbReference type="Proteomes" id="UP000070352"/>
    </source>
</evidence>
<accession>A0A135L6B5</accession>
<name>A0A135L6B5_9BACI</name>
<keyword evidence="3" id="KW-1185">Reference proteome</keyword>
<gene>
    <name evidence="2" type="ORF">U473_11100</name>
</gene>
<dbReference type="InterPro" id="IPR002477">
    <property type="entry name" value="Peptidoglycan-bd-like"/>
</dbReference>
<comment type="caution">
    <text evidence="2">The sequence shown here is derived from an EMBL/GenBank/DDBJ whole genome shotgun (WGS) entry which is preliminary data.</text>
</comment>